<keyword evidence="2" id="KW-0238">DNA-binding</keyword>
<dbReference type="PANTHER" id="PTHR43537:SF24">
    <property type="entry name" value="GLUCONATE OPERON TRANSCRIPTIONAL REPRESSOR"/>
    <property type="match status" value="1"/>
</dbReference>
<dbReference type="PRINTS" id="PR00035">
    <property type="entry name" value="HTHGNTR"/>
</dbReference>
<feature type="domain" description="HTH gntR-type" evidence="4">
    <location>
        <begin position="23"/>
        <end position="90"/>
    </location>
</feature>
<dbReference type="InterPro" id="IPR036390">
    <property type="entry name" value="WH_DNA-bd_sf"/>
</dbReference>
<dbReference type="EMBL" id="JBHUKS010000037">
    <property type="protein sequence ID" value="MFD2474273.1"/>
    <property type="molecule type" value="Genomic_DNA"/>
</dbReference>
<proteinExistence type="predicted"/>
<protein>
    <submittedName>
        <fullName evidence="5">GntR family transcriptional regulator</fullName>
    </submittedName>
</protein>
<dbReference type="PANTHER" id="PTHR43537">
    <property type="entry name" value="TRANSCRIPTIONAL REGULATOR, GNTR FAMILY"/>
    <property type="match status" value="1"/>
</dbReference>
<comment type="caution">
    <text evidence="5">The sequence shown here is derived from an EMBL/GenBank/DDBJ whole genome shotgun (WGS) entry which is preliminary data.</text>
</comment>
<dbReference type="InterPro" id="IPR036388">
    <property type="entry name" value="WH-like_DNA-bd_sf"/>
</dbReference>
<dbReference type="PROSITE" id="PS50949">
    <property type="entry name" value="HTH_GNTR"/>
    <property type="match status" value="1"/>
</dbReference>
<organism evidence="5 6">
    <name type="scientific">Amycolatopsis silviterrae</name>
    <dbReference type="NCBI Taxonomy" id="1656914"/>
    <lineage>
        <taxon>Bacteria</taxon>
        <taxon>Bacillati</taxon>
        <taxon>Actinomycetota</taxon>
        <taxon>Actinomycetes</taxon>
        <taxon>Pseudonocardiales</taxon>
        <taxon>Pseudonocardiaceae</taxon>
        <taxon>Amycolatopsis</taxon>
    </lineage>
</organism>
<name>A0ABW5HLT8_9PSEU</name>
<dbReference type="InterPro" id="IPR008920">
    <property type="entry name" value="TF_FadR/GntR_C"/>
</dbReference>
<evidence type="ECO:0000256" key="1">
    <source>
        <dbReference type="ARBA" id="ARBA00023015"/>
    </source>
</evidence>
<evidence type="ECO:0000313" key="5">
    <source>
        <dbReference type="EMBL" id="MFD2474273.1"/>
    </source>
</evidence>
<dbReference type="Pfam" id="PF07729">
    <property type="entry name" value="FCD"/>
    <property type="match status" value="1"/>
</dbReference>
<accession>A0ABW5HLT8</accession>
<dbReference type="SUPFAM" id="SSF46785">
    <property type="entry name" value="Winged helix' DNA-binding domain"/>
    <property type="match status" value="1"/>
</dbReference>
<dbReference type="SMART" id="SM00895">
    <property type="entry name" value="FCD"/>
    <property type="match status" value="1"/>
</dbReference>
<evidence type="ECO:0000256" key="2">
    <source>
        <dbReference type="ARBA" id="ARBA00023125"/>
    </source>
</evidence>
<reference evidence="6" key="1">
    <citation type="journal article" date="2019" name="Int. J. Syst. Evol. Microbiol.">
        <title>The Global Catalogue of Microorganisms (GCM) 10K type strain sequencing project: providing services to taxonomists for standard genome sequencing and annotation.</title>
        <authorList>
            <consortium name="The Broad Institute Genomics Platform"/>
            <consortium name="The Broad Institute Genome Sequencing Center for Infectious Disease"/>
            <person name="Wu L."/>
            <person name="Ma J."/>
        </authorList>
    </citation>
    <scope>NUCLEOTIDE SEQUENCE [LARGE SCALE GENOMIC DNA]</scope>
    <source>
        <strain evidence="6">CGMCC 4.7641</strain>
    </source>
</reference>
<keyword evidence="6" id="KW-1185">Reference proteome</keyword>
<keyword evidence="3" id="KW-0804">Transcription</keyword>
<dbReference type="SUPFAM" id="SSF48008">
    <property type="entry name" value="GntR ligand-binding domain-like"/>
    <property type="match status" value="1"/>
</dbReference>
<dbReference type="InterPro" id="IPR000524">
    <property type="entry name" value="Tscrpt_reg_HTH_GntR"/>
</dbReference>
<dbReference type="Gene3D" id="1.20.120.530">
    <property type="entry name" value="GntR ligand-binding domain-like"/>
    <property type="match status" value="1"/>
</dbReference>
<gene>
    <name evidence="5" type="ORF">ACFSVL_43185</name>
</gene>
<dbReference type="Proteomes" id="UP001597483">
    <property type="component" value="Unassembled WGS sequence"/>
</dbReference>
<sequence length="248" mass="26974">MHAQEPAGITEALAASPSLDGHGDLVRDMAAALAREIIEGELPSGYQLTSAELGRRFGTSRTPVREALGVLQREGLVEIEPRRRPRVATLSLGEVRDLYEIRAGLYALIAGAVAERTPDDEIALLGEPLARLRQARDGGDVQAYFYATVDFRRVEAAICPNRRVGPLMDSLGLRTYRLRSFGLSLPGRLEVSCRDYGYLVDAYQARDSGLAQAVTRSLMSKALAAIEKHWSRLAEPAPAARLGPVPPD</sequence>
<dbReference type="Pfam" id="PF00392">
    <property type="entry name" value="GntR"/>
    <property type="match status" value="1"/>
</dbReference>
<dbReference type="SMART" id="SM00345">
    <property type="entry name" value="HTH_GNTR"/>
    <property type="match status" value="1"/>
</dbReference>
<evidence type="ECO:0000313" key="6">
    <source>
        <dbReference type="Proteomes" id="UP001597483"/>
    </source>
</evidence>
<evidence type="ECO:0000259" key="4">
    <source>
        <dbReference type="PROSITE" id="PS50949"/>
    </source>
</evidence>
<evidence type="ECO:0000256" key="3">
    <source>
        <dbReference type="ARBA" id="ARBA00023163"/>
    </source>
</evidence>
<dbReference type="CDD" id="cd07377">
    <property type="entry name" value="WHTH_GntR"/>
    <property type="match status" value="1"/>
</dbReference>
<dbReference type="RefSeq" id="WP_378313421.1">
    <property type="nucleotide sequence ID" value="NZ_JBHUKS010000037.1"/>
</dbReference>
<dbReference type="Gene3D" id="1.10.10.10">
    <property type="entry name" value="Winged helix-like DNA-binding domain superfamily/Winged helix DNA-binding domain"/>
    <property type="match status" value="1"/>
</dbReference>
<dbReference type="InterPro" id="IPR011711">
    <property type="entry name" value="GntR_C"/>
</dbReference>
<keyword evidence="1" id="KW-0805">Transcription regulation</keyword>